<evidence type="ECO:0000313" key="1">
    <source>
        <dbReference type="EMBL" id="EEG32837.1"/>
    </source>
</evidence>
<organism evidence="1 2">
    <name type="scientific">Neisseria flavescens NRL30031/H210</name>
    <dbReference type="NCBI Taxonomy" id="546264"/>
    <lineage>
        <taxon>Bacteria</taxon>
        <taxon>Pseudomonadati</taxon>
        <taxon>Pseudomonadota</taxon>
        <taxon>Betaproteobacteria</taxon>
        <taxon>Neisseriales</taxon>
        <taxon>Neisseriaceae</taxon>
        <taxon>Neisseria</taxon>
    </lineage>
</organism>
<protein>
    <submittedName>
        <fullName evidence="1">Uncharacterized protein</fullName>
    </submittedName>
</protein>
<reference evidence="1 2" key="1">
    <citation type="submission" date="2009-01" db="EMBL/GenBank/DDBJ databases">
        <authorList>
            <person name="Fulton L."/>
            <person name="Clifton S."/>
            <person name="Chinwalla A.T."/>
            <person name="Mitreva M."/>
            <person name="Sodergren E."/>
            <person name="Weinstock G."/>
            <person name="Clifton S."/>
            <person name="Dooling D.J."/>
            <person name="Fulton B."/>
            <person name="Minx P."/>
            <person name="Pepin K.H."/>
            <person name="Johnson M."/>
            <person name="Bhonagiri V."/>
            <person name="Nash W.E."/>
            <person name="Mardis E.R."/>
            <person name="Wilson R.K."/>
        </authorList>
    </citation>
    <scope>NUCLEOTIDE SEQUENCE [LARGE SCALE GENOMIC DNA]</scope>
    <source>
        <strain evidence="1 2">NRL30031/H210</strain>
    </source>
</reference>
<comment type="caution">
    <text evidence="1">The sequence shown here is derived from an EMBL/GenBank/DDBJ whole genome shotgun (WGS) entry which is preliminary data.</text>
</comment>
<accession>C0EQ82</accession>
<evidence type="ECO:0000313" key="2">
    <source>
        <dbReference type="Proteomes" id="UP000004457"/>
    </source>
</evidence>
<keyword evidence="2" id="KW-1185">Reference proteome</keyword>
<name>C0EQ82_NEIFL</name>
<proteinExistence type="predicted"/>
<dbReference type="AlphaFoldDB" id="C0EQ82"/>
<gene>
    <name evidence="1" type="ORF">NEIFLAOT_02124</name>
</gene>
<dbReference type="Proteomes" id="UP000004457">
    <property type="component" value="Unassembled WGS sequence"/>
</dbReference>
<dbReference type="EMBL" id="ACEN01000097">
    <property type="protein sequence ID" value="EEG32837.1"/>
    <property type="molecule type" value="Genomic_DNA"/>
</dbReference>
<sequence>MQKIKGIWLNTAGRLKPCNQGSDGLWCGHKSFIALAPSIFQTACKQYLGKVKKVGF</sequence>